<protein>
    <submittedName>
        <fullName evidence="7">RNA polymerase, sigma-24 subunit, ECF subfamily</fullName>
    </submittedName>
</protein>
<dbReference type="Pfam" id="PF08281">
    <property type="entry name" value="Sigma70_r4_2"/>
    <property type="match status" value="1"/>
</dbReference>
<reference evidence="7 8" key="2">
    <citation type="journal article" date="2015" name="PLoS ONE">
        <title>Whole-Genome Optical Mapping and Finished Genome Sequence of Sphingobacterium deserti sp. nov., a New Species Isolated from the Western Desert of China.</title>
        <authorList>
            <person name="Teng C."/>
            <person name="Zhou Z."/>
            <person name="Molnar I."/>
            <person name="Li X."/>
            <person name="Tang R."/>
            <person name="Chen M."/>
            <person name="Wang L."/>
            <person name="Su S."/>
            <person name="Zhang W."/>
            <person name="Lin M."/>
        </authorList>
    </citation>
    <scope>NUCLEOTIDE SEQUENCE [LARGE SCALE GENOMIC DNA]</scope>
    <source>
        <strain evidence="8">ACCC05744</strain>
    </source>
</reference>
<accession>A0A0B8SZ85</accession>
<evidence type="ECO:0000256" key="1">
    <source>
        <dbReference type="ARBA" id="ARBA00010641"/>
    </source>
</evidence>
<feature type="domain" description="RNA polymerase sigma factor 70 region 4 type 2" evidence="6">
    <location>
        <begin position="110"/>
        <end position="159"/>
    </location>
</feature>
<dbReference type="Proteomes" id="UP000031802">
    <property type="component" value="Unassembled WGS sequence"/>
</dbReference>
<dbReference type="eggNOG" id="COG1595">
    <property type="taxonomic scope" value="Bacteria"/>
</dbReference>
<dbReference type="InterPro" id="IPR013325">
    <property type="entry name" value="RNA_pol_sigma_r2"/>
</dbReference>
<dbReference type="InterPro" id="IPR007627">
    <property type="entry name" value="RNA_pol_sigma70_r2"/>
</dbReference>
<dbReference type="Pfam" id="PF04542">
    <property type="entry name" value="Sigma70_r2"/>
    <property type="match status" value="1"/>
</dbReference>
<proteinExistence type="inferred from homology"/>
<dbReference type="SUPFAM" id="SSF88659">
    <property type="entry name" value="Sigma3 and sigma4 domains of RNA polymerase sigma factors"/>
    <property type="match status" value="1"/>
</dbReference>
<dbReference type="SUPFAM" id="SSF88946">
    <property type="entry name" value="Sigma2 domain of RNA polymerase sigma factors"/>
    <property type="match status" value="1"/>
</dbReference>
<dbReference type="EMBL" id="JJMU01000065">
    <property type="protein sequence ID" value="KGE12686.1"/>
    <property type="molecule type" value="Genomic_DNA"/>
</dbReference>
<evidence type="ECO:0000313" key="8">
    <source>
        <dbReference type="Proteomes" id="UP000031802"/>
    </source>
</evidence>
<keyword evidence="3" id="KW-0731">Sigma factor</keyword>
<organism evidence="7 8">
    <name type="scientific">Sphingobacterium deserti</name>
    <dbReference type="NCBI Taxonomy" id="1229276"/>
    <lineage>
        <taxon>Bacteria</taxon>
        <taxon>Pseudomonadati</taxon>
        <taxon>Bacteroidota</taxon>
        <taxon>Sphingobacteriia</taxon>
        <taxon>Sphingobacteriales</taxon>
        <taxon>Sphingobacteriaceae</taxon>
        <taxon>Sphingobacterium</taxon>
    </lineage>
</organism>
<evidence type="ECO:0000256" key="3">
    <source>
        <dbReference type="ARBA" id="ARBA00023082"/>
    </source>
</evidence>
<dbReference type="GO" id="GO:0006352">
    <property type="term" value="P:DNA-templated transcription initiation"/>
    <property type="evidence" value="ECO:0007669"/>
    <property type="project" value="InterPro"/>
</dbReference>
<feature type="domain" description="RNA polymerase sigma-70 region 2" evidence="5">
    <location>
        <begin position="14"/>
        <end position="76"/>
    </location>
</feature>
<evidence type="ECO:0000256" key="2">
    <source>
        <dbReference type="ARBA" id="ARBA00023015"/>
    </source>
</evidence>
<dbReference type="GO" id="GO:0003677">
    <property type="term" value="F:DNA binding"/>
    <property type="evidence" value="ECO:0007669"/>
    <property type="project" value="InterPro"/>
</dbReference>
<dbReference type="OrthoDB" id="9803470at2"/>
<dbReference type="RefSeq" id="WP_037502501.1">
    <property type="nucleotide sequence ID" value="NZ_JJMU01000065.1"/>
</dbReference>
<dbReference type="PANTHER" id="PTHR43133:SF25">
    <property type="entry name" value="RNA POLYMERASE SIGMA FACTOR RFAY-RELATED"/>
    <property type="match status" value="1"/>
</dbReference>
<dbReference type="NCBIfam" id="TIGR02937">
    <property type="entry name" value="sigma70-ECF"/>
    <property type="match status" value="1"/>
</dbReference>
<dbReference type="InterPro" id="IPR036388">
    <property type="entry name" value="WH-like_DNA-bd_sf"/>
</dbReference>
<dbReference type="Gene3D" id="1.10.10.10">
    <property type="entry name" value="Winged helix-like DNA-binding domain superfamily/Winged helix DNA-binding domain"/>
    <property type="match status" value="1"/>
</dbReference>
<dbReference type="InterPro" id="IPR039425">
    <property type="entry name" value="RNA_pol_sigma-70-like"/>
</dbReference>
<dbReference type="Gene3D" id="1.10.1740.10">
    <property type="match status" value="1"/>
</dbReference>
<dbReference type="InterPro" id="IPR014284">
    <property type="entry name" value="RNA_pol_sigma-70_dom"/>
</dbReference>
<gene>
    <name evidence="7" type="ORF">DI53_3425</name>
</gene>
<evidence type="ECO:0000259" key="5">
    <source>
        <dbReference type="Pfam" id="PF04542"/>
    </source>
</evidence>
<evidence type="ECO:0000256" key="4">
    <source>
        <dbReference type="ARBA" id="ARBA00023163"/>
    </source>
</evidence>
<keyword evidence="2" id="KW-0805">Transcription regulation</keyword>
<sequence>MNSLQLNRQIEDSRSILTNFAYKFTSDPDDVEDLVQETLIKSVKYADEYTNNPKLLSWLYVIMKNLYINNYRRRQKRSQYENAQIAELRDQGCTEPFARNNVEGKFTMGDIQFAMSKLSSENYEIFSMYVDGFKYKELAEHFDMPEGTIKTRIHHSKKILQKHLATYKKSA</sequence>
<name>A0A0B8SZ85_9SPHI</name>
<keyword evidence="8" id="KW-1185">Reference proteome</keyword>
<dbReference type="InterPro" id="IPR013249">
    <property type="entry name" value="RNA_pol_sigma70_r4_t2"/>
</dbReference>
<dbReference type="AlphaFoldDB" id="A0A0B8SZ85"/>
<keyword evidence="4" id="KW-0804">Transcription</keyword>
<dbReference type="PATRIC" id="fig|1229276.3.peg.3539"/>
<dbReference type="GO" id="GO:0016987">
    <property type="term" value="F:sigma factor activity"/>
    <property type="evidence" value="ECO:0007669"/>
    <property type="project" value="UniProtKB-KW"/>
</dbReference>
<dbReference type="STRING" id="1229276.DI53_3425"/>
<dbReference type="InterPro" id="IPR013324">
    <property type="entry name" value="RNA_pol_sigma_r3/r4-like"/>
</dbReference>
<evidence type="ECO:0000313" key="7">
    <source>
        <dbReference type="EMBL" id="KGE12686.1"/>
    </source>
</evidence>
<dbReference type="PANTHER" id="PTHR43133">
    <property type="entry name" value="RNA POLYMERASE ECF-TYPE SIGMA FACTO"/>
    <property type="match status" value="1"/>
</dbReference>
<comment type="similarity">
    <text evidence="1">Belongs to the sigma-70 factor family. ECF subfamily.</text>
</comment>
<reference evidence="8" key="1">
    <citation type="submission" date="2014-04" db="EMBL/GenBank/DDBJ databases">
        <title>Whole-Genome optical mapping and complete genome sequence of Sphingobacterium deserti sp. nov., a new spaces isolated from desert in the west of China.</title>
        <authorList>
            <person name="Teng C."/>
            <person name="Zhou Z."/>
            <person name="Li X."/>
            <person name="Chen M."/>
            <person name="Lin M."/>
            <person name="Wang L."/>
            <person name="Su S."/>
            <person name="Zhang C."/>
            <person name="Zhang W."/>
        </authorList>
    </citation>
    <scope>NUCLEOTIDE SEQUENCE [LARGE SCALE GENOMIC DNA]</scope>
    <source>
        <strain evidence="8">ACCC05744</strain>
    </source>
</reference>
<comment type="caution">
    <text evidence="7">The sequence shown here is derived from an EMBL/GenBank/DDBJ whole genome shotgun (WGS) entry which is preliminary data.</text>
</comment>
<evidence type="ECO:0000259" key="6">
    <source>
        <dbReference type="Pfam" id="PF08281"/>
    </source>
</evidence>